<accession>A0AAP4X8S7</accession>
<dbReference type="SMART" id="SM01232">
    <property type="entry name" value="H2TH"/>
    <property type="match status" value="1"/>
</dbReference>
<evidence type="ECO:0000256" key="4">
    <source>
        <dbReference type="ARBA" id="ARBA00022801"/>
    </source>
</evidence>
<evidence type="ECO:0000256" key="1">
    <source>
        <dbReference type="ARBA" id="ARBA00001668"/>
    </source>
</evidence>
<keyword evidence="12" id="KW-1185">Reference proteome</keyword>
<keyword evidence="6" id="KW-0234">DNA repair</keyword>
<protein>
    <recommendedName>
        <fullName evidence="10">Formamidopyrimidine-DNA glycosylase catalytic domain-containing protein</fullName>
    </recommendedName>
</protein>
<dbReference type="InterPro" id="IPR015886">
    <property type="entry name" value="H2TH_FPG"/>
</dbReference>
<dbReference type="SMART" id="SM00898">
    <property type="entry name" value="Fapy_DNA_glyco"/>
    <property type="match status" value="1"/>
</dbReference>
<dbReference type="AlphaFoldDB" id="A0AAP4X8S7"/>
<evidence type="ECO:0000256" key="9">
    <source>
        <dbReference type="ARBA" id="ARBA00023295"/>
    </source>
</evidence>
<evidence type="ECO:0000256" key="3">
    <source>
        <dbReference type="ARBA" id="ARBA00022763"/>
    </source>
</evidence>
<dbReference type="GO" id="GO:0006284">
    <property type="term" value="P:base-excision repair"/>
    <property type="evidence" value="ECO:0007669"/>
    <property type="project" value="InterPro"/>
</dbReference>
<evidence type="ECO:0000256" key="7">
    <source>
        <dbReference type="ARBA" id="ARBA00023239"/>
    </source>
</evidence>
<dbReference type="EMBL" id="JAOSIW010000049">
    <property type="protein sequence ID" value="MDO8054759.1"/>
    <property type="molecule type" value="Genomic_DNA"/>
</dbReference>
<keyword evidence="5" id="KW-0238">DNA-binding</keyword>
<dbReference type="InterPro" id="IPR010979">
    <property type="entry name" value="Ribosomal_uS13-like_H2TH"/>
</dbReference>
<dbReference type="SUPFAM" id="SSF81624">
    <property type="entry name" value="N-terminal domain of MutM-like DNA repair proteins"/>
    <property type="match status" value="1"/>
</dbReference>
<dbReference type="Pfam" id="PF06831">
    <property type="entry name" value="H2TH"/>
    <property type="match status" value="1"/>
</dbReference>
<dbReference type="GO" id="GO:0016829">
    <property type="term" value="F:lyase activity"/>
    <property type="evidence" value="ECO:0007669"/>
    <property type="project" value="UniProtKB-KW"/>
</dbReference>
<evidence type="ECO:0000256" key="8">
    <source>
        <dbReference type="ARBA" id="ARBA00023268"/>
    </source>
</evidence>
<dbReference type="GO" id="GO:0008270">
    <property type="term" value="F:zinc ion binding"/>
    <property type="evidence" value="ECO:0007669"/>
    <property type="project" value="InterPro"/>
</dbReference>
<keyword evidence="4" id="KW-0378">Hydrolase</keyword>
<dbReference type="Pfam" id="PF01149">
    <property type="entry name" value="Fapy_DNA_glyco"/>
    <property type="match status" value="1"/>
</dbReference>
<comment type="caution">
    <text evidence="11">The sequence shown here is derived from an EMBL/GenBank/DDBJ whole genome shotgun (WGS) entry which is preliminary data.</text>
</comment>
<dbReference type="GO" id="GO:0003906">
    <property type="term" value="F:DNA-(apurinic or apyrimidinic site) endonuclease activity"/>
    <property type="evidence" value="ECO:0007669"/>
    <property type="project" value="InterPro"/>
</dbReference>
<comment type="catalytic activity">
    <reaction evidence="1">
        <text>Hydrolysis of DNA containing ring-opened 7-methylguanine residues, releasing 2,6-diamino-4-hydroxy-5-(N-methyl)formamidopyrimidine.</text>
        <dbReference type="EC" id="3.2.2.23"/>
    </reaction>
</comment>
<dbReference type="Gene3D" id="1.10.8.50">
    <property type="match status" value="1"/>
</dbReference>
<dbReference type="InterPro" id="IPR035937">
    <property type="entry name" value="FPG_N"/>
</dbReference>
<dbReference type="PROSITE" id="PS51068">
    <property type="entry name" value="FPG_CAT"/>
    <property type="match status" value="1"/>
</dbReference>
<dbReference type="Gene3D" id="3.20.190.10">
    <property type="entry name" value="MutM-like, N-terminal"/>
    <property type="match status" value="1"/>
</dbReference>
<dbReference type="PANTHER" id="PTHR22993">
    <property type="entry name" value="FORMAMIDOPYRIMIDINE-DNA GLYCOSYLASE"/>
    <property type="match status" value="1"/>
</dbReference>
<dbReference type="GO" id="GO:0003684">
    <property type="term" value="F:damaged DNA binding"/>
    <property type="evidence" value="ECO:0007669"/>
    <property type="project" value="InterPro"/>
</dbReference>
<proteinExistence type="inferred from homology"/>
<evidence type="ECO:0000313" key="11">
    <source>
        <dbReference type="EMBL" id="MDO8054759.1"/>
    </source>
</evidence>
<evidence type="ECO:0000256" key="5">
    <source>
        <dbReference type="ARBA" id="ARBA00023125"/>
    </source>
</evidence>
<dbReference type="InterPro" id="IPR012319">
    <property type="entry name" value="FPG_cat"/>
</dbReference>
<dbReference type="PANTHER" id="PTHR22993:SF9">
    <property type="entry name" value="FORMAMIDOPYRIMIDINE-DNA GLYCOSYLASE"/>
    <property type="match status" value="1"/>
</dbReference>
<reference evidence="11 12" key="1">
    <citation type="journal article" date="2023" name="Int. J. Syst. Evol. Microbiol.">
        <title>The observation of taxonomic boundaries for the 16SrII and 16SrXXV phytoplasmas using genome-based delimitation.</title>
        <authorList>
            <person name="Rodrigues Jardim B."/>
            <person name="Tran-Nguyen L.T.T."/>
            <person name="Gambley C."/>
            <person name="Al-Sadi A.M."/>
            <person name="Al-Subhi A.M."/>
            <person name="Foissac X."/>
            <person name="Salar P."/>
            <person name="Cai H."/>
            <person name="Yang J.Y."/>
            <person name="Davis R."/>
            <person name="Jones L."/>
            <person name="Rodoni B."/>
            <person name="Constable F.E."/>
        </authorList>
    </citation>
    <scope>NUCLEOTIDE SEQUENCE [LARGE SCALE GENOMIC DNA]</scope>
    <source>
        <strain evidence="11">BAWM-OMN-P26</strain>
    </source>
</reference>
<keyword evidence="7" id="KW-0456">Lyase</keyword>
<keyword evidence="8" id="KW-0511">Multifunctional enzyme</keyword>
<dbReference type="GO" id="GO:0034039">
    <property type="term" value="F:8-oxo-7,8-dihydroguanine DNA N-glycosylase activity"/>
    <property type="evidence" value="ECO:0007669"/>
    <property type="project" value="TreeGrafter"/>
</dbReference>
<dbReference type="SUPFAM" id="SSF46946">
    <property type="entry name" value="S13-like H2TH domain"/>
    <property type="match status" value="1"/>
</dbReference>
<name>A0AAP4X8S7_9MOLU</name>
<feature type="domain" description="Formamidopyrimidine-DNA glycosylase catalytic" evidence="10">
    <location>
        <begin position="1"/>
        <end position="72"/>
    </location>
</feature>
<gene>
    <name evidence="11" type="ORF">OC696_02710</name>
</gene>
<evidence type="ECO:0000256" key="2">
    <source>
        <dbReference type="ARBA" id="ARBA00009409"/>
    </source>
</evidence>
<evidence type="ECO:0000256" key="6">
    <source>
        <dbReference type="ARBA" id="ARBA00023204"/>
    </source>
</evidence>
<evidence type="ECO:0000259" key="10">
    <source>
        <dbReference type="PROSITE" id="PS51068"/>
    </source>
</evidence>
<evidence type="ECO:0000313" key="12">
    <source>
        <dbReference type="Proteomes" id="UP001170651"/>
    </source>
</evidence>
<dbReference type="RefSeq" id="WP_255884561.1">
    <property type="nucleotide sequence ID" value="NZ_JALQCT010000004.1"/>
</dbReference>
<keyword evidence="9" id="KW-0326">Glycosidase</keyword>
<keyword evidence="3" id="KW-0227">DNA damage</keyword>
<sequence>MKNQFFLKVKRKGKYLIFFLSNDLVLIGHLRMEGKINLNPIYMCNTIDKHEYWRLWLDNDIVMRYYDTRKFGRFLVYNYNEYLIKSPLVKLAADPFEISLNDFYHKLQKTTRVIKQVLLDQSIISGIGNIYASEILFLACIHPNTPSFRLSLEKVKSILKHAQNILKASIEDGATTTNTFEGAPKRPKFLAI</sequence>
<comment type="similarity">
    <text evidence="2">Belongs to the FPG family.</text>
</comment>
<organism evidence="11 12">
    <name type="scientific">Candidatus Phytoplasma australasiaticum subsp. australasiaticum</name>
    <dbReference type="NCBI Taxonomy" id="2832407"/>
    <lineage>
        <taxon>Bacteria</taxon>
        <taxon>Bacillati</taxon>
        <taxon>Mycoplasmatota</taxon>
        <taxon>Mollicutes</taxon>
        <taxon>Acholeplasmatales</taxon>
        <taxon>Acholeplasmataceae</taxon>
        <taxon>Candidatus Phytoplasma</taxon>
        <taxon>16SrII (Peanut WB group)</taxon>
        <taxon>Candidatus Phytoplasma australasiaticum</taxon>
    </lineage>
</organism>
<dbReference type="Proteomes" id="UP001170651">
    <property type="component" value="Unassembled WGS sequence"/>
</dbReference>